<keyword evidence="11" id="KW-1185">Reference proteome</keyword>
<evidence type="ECO:0000256" key="4">
    <source>
        <dbReference type="ARBA" id="ARBA00022660"/>
    </source>
</evidence>
<evidence type="ECO:0000256" key="7">
    <source>
        <dbReference type="ARBA" id="ARBA00023128"/>
    </source>
</evidence>
<dbReference type="OrthoDB" id="286811at2759"/>
<evidence type="ECO:0000256" key="9">
    <source>
        <dbReference type="SAM" id="MobiDB-lite"/>
    </source>
</evidence>
<keyword evidence="4" id="KW-0679">Respiratory chain</keyword>
<keyword evidence="10" id="KW-0830">Ubiquinone</keyword>
<feature type="region of interest" description="Disordered" evidence="9">
    <location>
        <begin position="227"/>
        <end position="249"/>
    </location>
</feature>
<evidence type="ECO:0000313" key="11">
    <source>
        <dbReference type="Proteomes" id="UP000225277"/>
    </source>
</evidence>
<keyword evidence="8" id="KW-0472">Membrane</keyword>
<proteinExistence type="inferred from homology"/>
<evidence type="ECO:0000256" key="1">
    <source>
        <dbReference type="ARBA" id="ARBA00004443"/>
    </source>
</evidence>
<evidence type="ECO:0000256" key="3">
    <source>
        <dbReference type="ARBA" id="ARBA00022448"/>
    </source>
</evidence>
<dbReference type="Pfam" id="PF04716">
    <property type="entry name" value="ETC_C1_NDUFA5"/>
    <property type="match status" value="1"/>
</dbReference>
<dbReference type="PANTHER" id="PTHR12653">
    <property type="entry name" value="NADH-UBIQUINONE OXIDOREDUCTASE 13 KD-B SUBUNIT"/>
    <property type="match status" value="1"/>
</dbReference>
<gene>
    <name evidence="10" type="ORF">RCC_05512</name>
</gene>
<accession>A0A2D3UTC9</accession>
<evidence type="ECO:0000256" key="8">
    <source>
        <dbReference type="ARBA" id="ARBA00023136"/>
    </source>
</evidence>
<keyword evidence="3" id="KW-0813">Transport</keyword>
<dbReference type="STRING" id="112498.A0A2D3UTC9"/>
<keyword evidence="5" id="KW-0999">Mitochondrion inner membrane</keyword>
<keyword evidence="6" id="KW-0249">Electron transport</keyword>
<sequence length="249" mass="27638">MRSSIRLLASVQRSAATYLEPGAPTGITGLATAASPRSTLLYLYHSTLQKLAKFPAHSVYRQSTEALTKQRMAIVESTIPAGLAEWQQRIAPVVESNPEAFRKIPAISPASPGDFNIVWKDAQVVPSKKGKFDQDEWDGETVGQPMPEGPRNLEEKRFQGRQMSRDPVALAQKVPEIEAEPQLTAEQINEMESKIGAGLIEEVIQVAEGETKLADVLLEAQVWEDLEEKPQDNQWTYHERDTHAKTQAP</sequence>
<reference evidence="10 11" key="1">
    <citation type="submission" date="2016-03" db="EMBL/GenBank/DDBJ databases">
        <authorList>
            <person name="Ploux O."/>
        </authorList>
    </citation>
    <scope>NUCLEOTIDE SEQUENCE [LARGE SCALE GENOMIC DNA]</scope>
    <source>
        <strain evidence="10 11">URUG2</strain>
    </source>
</reference>
<dbReference type="GeneID" id="35600672"/>
<comment type="similarity">
    <text evidence="2">Belongs to the complex I NDUFA5 subunit family.</text>
</comment>
<evidence type="ECO:0000256" key="5">
    <source>
        <dbReference type="ARBA" id="ARBA00022792"/>
    </source>
</evidence>
<evidence type="ECO:0000313" key="10">
    <source>
        <dbReference type="EMBL" id="CZT19661.1"/>
    </source>
</evidence>
<comment type="subcellular location">
    <subcellularLocation>
        <location evidence="1">Mitochondrion inner membrane</location>
        <topology evidence="1">Peripheral membrane protein</topology>
        <orientation evidence="1">Matrix side</orientation>
    </subcellularLocation>
</comment>
<feature type="compositionally biased region" description="Basic and acidic residues" evidence="9">
    <location>
        <begin position="237"/>
        <end position="249"/>
    </location>
</feature>
<organism evidence="10 11">
    <name type="scientific">Ramularia collo-cygni</name>
    <dbReference type="NCBI Taxonomy" id="112498"/>
    <lineage>
        <taxon>Eukaryota</taxon>
        <taxon>Fungi</taxon>
        <taxon>Dikarya</taxon>
        <taxon>Ascomycota</taxon>
        <taxon>Pezizomycotina</taxon>
        <taxon>Dothideomycetes</taxon>
        <taxon>Dothideomycetidae</taxon>
        <taxon>Mycosphaerellales</taxon>
        <taxon>Mycosphaerellaceae</taxon>
        <taxon>Ramularia</taxon>
    </lineage>
</organism>
<evidence type="ECO:0000256" key="6">
    <source>
        <dbReference type="ARBA" id="ARBA00022982"/>
    </source>
</evidence>
<protein>
    <submittedName>
        <fullName evidence="10">Related to NADH-ubiquinone oxidoreductase</fullName>
    </submittedName>
</protein>
<name>A0A2D3UTC9_9PEZI</name>
<evidence type="ECO:0000256" key="2">
    <source>
        <dbReference type="ARBA" id="ARBA00010261"/>
    </source>
</evidence>
<feature type="region of interest" description="Disordered" evidence="9">
    <location>
        <begin position="129"/>
        <end position="151"/>
    </location>
</feature>
<dbReference type="GO" id="GO:0005743">
    <property type="term" value="C:mitochondrial inner membrane"/>
    <property type="evidence" value="ECO:0007669"/>
    <property type="project" value="UniProtKB-SubCell"/>
</dbReference>
<dbReference type="EMBL" id="FJUY01000007">
    <property type="protein sequence ID" value="CZT19661.1"/>
    <property type="molecule type" value="Genomic_DNA"/>
</dbReference>
<dbReference type="InterPro" id="IPR006806">
    <property type="entry name" value="NDUFA5"/>
</dbReference>
<dbReference type="GO" id="GO:0022904">
    <property type="term" value="P:respiratory electron transport chain"/>
    <property type="evidence" value="ECO:0007669"/>
    <property type="project" value="InterPro"/>
</dbReference>
<dbReference type="Proteomes" id="UP000225277">
    <property type="component" value="Unassembled WGS sequence"/>
</dbReference>
<keyword evidence="7" id="KW-0496">Mitochondrion</keyword>
<dbReference type="PANTHER" id="PTHR12653:SF0">
    <property type="entry name" value="NADH DEHYDROGENASE [UBIQUINONE] 1 ALPHA SUBCOMPLEX SUBUNIT 5"/>
    <property type="match status" value="1"/>
</dbReference>
<dbReference type="AlphaFoldDB" id="A0A2D3UTC9"/>
<dbReference type="RefSeq" id="XP_023626551.1">
    <property type="nucleotide sequence ID" value="XM_023770783.1"/>
</dbReference>